<name>A0A0A0M935_9GAMM</name>
<keyword evidence="2" id="KW-1185">Reference proteome</keyword>
<dbReference type="InterPro" id="IPR046163">
    <property type="entry name" value="DUF6165"/>
</dbReference>
<organism evidence="1 2">
    <name type="scientific">Lysobacter defluvii IMMIB APB-9 = DSM 18482</name>
    <dbReference type="NCBI Taxonomy" id="1385515"/>
    <lineage>
        <taxon>Bacteria</taxon>
        <taxon>Pseudomonadati</taxon>
        <taxon>Pseudomonadota</taxon>
        <taxon>Gammaproteobacteria</taxon>
        <taxon>Lysobacterales</taxon>
        <taxon>Lysobacteraceae</taxon>
        <taxon>Novilysobacter</taxon>
    </lineage>
</organism>
<evidence type="ECO:0000313" key="1">
    <source>
        <dbReference type="EMBL" id="KGO98769.1"/>
    </source>
</evidence>
<dbReference type="Proteomes" id="UP000030003">
    <property type="component" value="Unassembled WGS sequence"/>
</dbReference>
<sequence length="137" mass="15312">MQTILCPVSVGELADKVSILQIKSERIGDETKRAHVELELDGLMPLWREQLDGRPELEPVYAELKTANERMWEVQDALRAKEAAQVFDAEFIELARAVAARNGERVAAKNRINQLSGSEFVEEKQYQAQDGAGSTEA</sequence>
<dbReference type="STRING" id="1385515.GCA_000423325_01595"/>
<evidence type="ECO:0000313" key="2">
    <source>
        <dbReference type="Proteomes" id="UP000030003"/>
    </source>
</evidence>
<protein>
    <submittedName>
        <fullName evidence="1">Uncharacterized protein</fullName>
    </submittedName>
</protein>
<dbReference type="OrthoDB" id="9155693at2"/>
<dbReference type="AlphaFoldDB" id="A0A0A0M935"/>
<accession>A0A0A0M935</accession>
<dbReference type="RefSeq" id="WP_027069937.1">
    <property type="nucleotide sequence ID" value="NZ_AUHT01000008.1"/>
</dbReference>
<dbReference type="Pfam" id="PF19662">
    <property type="entry name" value="DUF6165"/>
    <property type="match status" value="1"/>
</dbReference>
<comment type="caution">
    <text evidence="1">The sequence shown here is derived from an EMBL/GenBank/DDBJ whole genome shotgun (WGS) entry which is preliminary data.</text>
</comment>
<proteinExistence type="predicted"/>
<dbReference type="EMBL" id="AVBH01000050">
    <property type="protein sequence ID" value="KGO98769.1"/>
    <property type="molecule type" value="Genomic_DNA"/>
</dbReference>
<gene>
    <name evidence="1" type="ORF">N791_13975</name>
</gene>
<reference evidence="1 2" key="1">
    <citation type="submission" date="2013-08" db="EMBL/GenBank/DDBJ databases">
        <title>Genomic analysis of Lysobacter defluvii.</title>
        <authorList>
            <person name="Wang Q."/>
            <person name="Wang G."/>
        </authorList>
    </citation>
    <scope>NUCLEOTIDE SEQUENCE [LARGE SCALE GENOMIC DNA]</scope>
    <source>
        <strain evidence="1 2">IMMIB APB-9</strain>
    </source>
</reference>
<dbReference type="eggNOG" id="COG0859">
    <property type="taxonomic scope" value="Bacteria"/>
</dbReference>